<dbReference type="GO" id="GO:0005085">
    <property type="term" value="F:guanyl-nucleotide exchange factor activity"/>
    <property type="evidence" value="ECO:0007669"/>
    <property type="project" value="UniProtKB-KW"/>
</dbReference>
<dbReference type="EMBL" id="JACAZF010000003">
    <property type="protein sequence ID" value="KAF7310014.1"/>
    <property type="molecule type" value="Genomic_DNA"/>
</dbReference>
<dbReference type="RefSeq" id="XP_037223464.1">
    <property type="nucleotide sequence ID" value="XM_037360579.1"/>
</dbReference>
<proteinExistence type="predicted"/>
<protein>
    <submittedName>
        <fullName evidence="3">Sulfhydryl oxidase</fullName>
    </submittedName>
</protein>
<gene>
    <name evidence="3" type="ORF">MIND_00374200</name>
</gene>
<dbReference type="Pfam" id="PF00780">
    <property type="entry name" value="CNH"/>
    <property type="match status" value="1"/>
</dbReference>
<reference evidence="3" key="1">
    <citation type="submission" date="2020-05" db="EMBL/GenBank/DDBJ databases">
        <title>Mycena genomes resolve the evolution of fungal bioluminescence.</title>
        <authorList>
            <person name="Tsai I.J."/>
        </authorList>
    </citation>
    <scope>NUCLEOTIDE SEQUENCE</scope>
    <source>
        <strain evidence="3">171206Taipei</strain>
    </source>
</reference>
<dbReference type="AlphaFoldDB" id="A0A8H6WF03"/>
<dbReference type="PROSITE" id="PS50219">
    <property type="entry name" value="CNH"/>
    <property type="match status" value="1"/>
</dbReference>
<keyword evidence="1" id="KW-0344">Guanine-nucleotide releasing factor</keyword>
<evidence type="ECO:0000313" key="3">
    <source>
        <dbReference type="EMBL" id="KAF7310014.1"/>
    </source>
</evidence>
<organism evidence="3 4">
    <name type="scientific">Mycena indigotica</name>
    <dbReference type="NCBI Taxonomy" id="2126181"/>
    <lineage>
        <taxon>Eukaryota</taxon>
        <taxon>Fungi</taxon>
        <taxon>Dikarya</taxon>
        <taxon>Basidiomycota</taxon>
        <taxon>Agaricomycotina</taxon>
        <taxon>Agaricomycetes</taxon>
        <taxon>Agaricomycetidae</taxon>
        <taxon>Agaricales</taxon>
        <taxon>Marasmiineae</taxon>
        <taxon>Mycenaceae</taxon>
        <taxon>Mycena</taxon>
    </lineage>
</organism>
<dbReference type="PANTHER" id="PTHR46572:SF2">
    <property type="entry name" value="RHO1 GDP-GTP EXCHANGE PROTEIN 1-RELATED"/>
    <property type="match status" value="1"/>
</dbReference>
<evidence type="ECO:0000259" key="2">
    <source>
        <dbReference type="PROSITE" id="PS50219"/>
    </source>
</evidence>
<evidence type="ECO:0000313" key="4">
    <source>
        <dbReference type="Proteomes" id="UP000636479"/>
    </source>
</evidence>
<dbReference type="InterPro" id="IPR001180">
    <property type="entry name" value="CNH_dom"/>
</dbReference>
<accession>A0A8H6WF03</accession>
<evidence type="ECO:0000256" key="1">
    <source>
        <dbReference type="ARBA" id="ARBA00022658"/>
    </source>
</evidence>
<dbReference type="PANTHER" id="PTHR46572">
    <property type="entry name" value="RHO1 GDP-GTP EXCHANGE PROTEIN 1-RELATED"/>
    <property type="match status" value="1"/>
</dbReference>
<name>A0A8H6WF03_9AGAR</name>
<dbReference type="GeneID" id="59343095"/>
<sequence>MICAVNNSGSSIKFFDVVADKLGGRLASNFELFLPREMASIFFFSRHQLAITFTKIPSHHCGFELLDPVVNKTQQLFHPGAVFKRDEVGKPIGVFRLGGNFLACYEKSGFIINKHGGLVDGYSKIIWTGAASAIVAHRQYVLAFTAHSIEVRSFGGPISLVVQTIHGSYTPLNVPGPEERVFVLNTSTREAAVIEFLGSKEIWN</sequence>
<keyword evidence="4" id="KW-1185">Reference proteome</keyword>
<dbReference type="Proteomes" id="UP000636479">
    <property type="component" value="Unassembled WGS sequence"/>
</dbReference>
<comment type="caution">
    <text evidence="3">The sequence shown here is derived from an EMBL/GenBank/DDBJ whole genome shotgun (WGS) entry which is preliminary data.</text>
</comment>
<feature type="domain" description="CNH" evidence="2">
    <location>
        <begin position="1"/>
        <end position="180"/>
    </location>
</feature>
<dbReference type="InterPro" id="IPR052233">
    <property type="entry name" value="Rho-type_GEFs"/>
</dbReference>